<dbReference type="PANTHER" id="PTHR45860">
    <property type="entry name" value="TRANSLATION INITIATION FACTOR EIF-2B SUBUNIT ALPHA"/>
    <property type="match status" value="1"/>
</dbReference>
<dbReference type="GO" id="GO:1904262">
    <property type="term" value="P:negative regulation of TORC1 signaling"/>
    <property type="evidence" value="ECO:0007669"/>
    <property type="project" value="EnsemblFungi"/>
</dbReference>
<dbReference type="GO" id="GO:1900036">
    <property type="term" value="P:positive regulation of cellular response to heat"/>
    <property type="evidence" value="ECO:0007669"/>
    <property type="project" value="EnsemblFungi"/>
</dbReference>
<dbReference type="GO" id="GO:0005851">
    <property type="term" value="C:eukaryotic translation initiation factor 2B complex"/>
    <property type="evidence" value="ECO:0007669"/>
    <property type="project" value="EnsemblFungi"/>
</dbReference>
<comment type="subcellular location">
    <subcellularLocation>
        <location evidence="1">Cytoplasm</location>
        <location evidence="1">Cytosol</location>
    </subcellularLocation>
</comment>
<keyword evidence="11" id="KW-1185">Reference proteome</keyword>
<dbReference type="Gene3D" id="1.20.120.1070">
    <property type="entry name" value="Translation initiation factor eIF-2B, N-terminal domain"/>
    <property type="match status" value="1"/>
</dbReference>
<dbReference type="STRING" id="669874.A0A1E4TX33"/>
<dbReference type="SUPFAM" id="SSF100950">
    <property type="entry name" value="NagB/RpiA/CoA transferase-like"/>
    <property type="match status" value="1"/>
</dbReference>
<evidence type="ECO:0000256" key="2">
    <source>
        <dbReference type="ARBA" id="ARBA00007251"/>
    </source>
</evidence>
<evidence type="ECO:0000313" key="11">
    <source>
        <dbReference type="Proteomes" id="UP000094236"/>
    </source>
</evidence>
<keyword evidence="5" id="KW-0648">Protein biosynthesis</keyword>
<dbReference type="InterPro" id="IPR042528">
    <property type="entry name" value="elF-2B_alpha_N"/>
</dbReference>
<dbReference type="InterPro" id="IPR051501">
    <property type="entry name" value="eIF2B_alpha/beta/delta"/>
</dbReference>
<dbReference type="Proteomes" id="UP000094236">
    <property type="component" value="Unassembled WGS sequence"/>
</dbReference>
<evidence type="ECO:0000256" key="6">
    <source>
        <dbReference type="ARBA" id="ARBA00044208"/>
    </source>
</evidence>
<dbReference type="GO" id="GO:0005085">
    <property type="term" value="F:guanyl-nucleotide exchange factor activity"/>
    <property type="evidence" value="ECO:0007669"/>
    <property type="project" value="EnsemblFungi"/>
</dbReference>
<dbReference type="Gene3D" id="3.40.50.10470">
    <property type="entry name" value="Translation initiation factor eif-2b, domain 2"/>
    <property type="match status" value="1"/>
</dbReference>
<comment type="subunit">
    <text evidence="8">Component of the translation initiation factor 2B (eIF2B) complex which is a heterodecamer of two sets of five different subunits: alpha, beta, gamma, delta and epsilon. Subunits alpha, beta and delta comprise a regulatory subcomplex and subunits epsilon and gamma comprise a catalytic subcomplex. Within the complex, the hexameric regulatory complex resides at the center, with the two heterodimeric catalytic subcomplexes bound on opposite sides.</text>
</comment>
<dbReference type="FunFam" id="1.20.120.1070:FF:000002">
    <property type="entry name" value="Translation initiation factor eIF-2B subunit alpha"/>
    <property type="match status" value="1"/>
</dbReference>
<proteinExistence type="inferred from homology"/>
<comment type="similarity">
    <text evidence="2 9">Belongs to the eIF-2B alpha/beta/delta subunits family.</text>
</comment>
<dbReference type="GO" id="GO:0003743">
    <property type="term" value="F:translation initiation factor activity"/>
    <property type="evidence" value="ECO:0007669"/>
    <property type="project" value="UniProtKB-KW"/>
</dbReference>
<dbReference type="EMBL" id="KV454013">
    <property type="protein sequence ID" value="ODV96315.1"/>
    <property type="molecule type" value="Genomic_DNA"/>
</dbReference>
<dbReference type="PANTHER" id="PTHR45860:SF1">
    <property type="entry name" value="TRANSLATION INITIATION FACTOR EIF-2B SUBUNIT ALPHA"/>
    <property type="match status" value="1"/>
</dbReference>
<dbReference type="OrthoDB" id="10249309at2759"/>
<name>A0A1E4TX33_PACTA</name>
<dbReference type="InterPro" id="IPR037171">
    <property type="entry name" value="NagB/RpiA_transferase-like"/>
</dbReference>
<dbReference type="InterPro" id="IPR042529">
    <property type="entry name" value="IF_2B-like_C"/>
</dbReference>
<dbReference type="InterPro" id="IPR000649">
    <property type="entry name" value="IF-2B-related"/>
</dbReference>
<dbReference type="GO" id="GO:1903833">
    <property type="term" value="P:positive regulation of cellular response to amino acid starvation"/>
    <property type="evidence" value="ECO:0007669"/>
    <property type="project" value="EnsemblFungi"/>
</dbReference>
<sequence length="310" mass="34582">MSVPSPTSKDDFDIKETYLNFLKEDPDMTMPVAAIESLVTLLKVKQPSTSSELQVLLKEQTELLKNSIPNAISLSAGCDLFMRFVLRNTHLYSDWESCKTHLVENGQLFVSRAKKSRDKIAEIGLPFIRDDDTILIHSYSRVVLNLLSLAASKFIRFRVIVTEARPTCQGIKMFNALKKHNIPAALIVDSAAGYCIDKIDKIFVGAEGVAESGGIINHIGSYQIGVLAKNSNKPLYVVAESHKFVRKFPLAPDDLNEEPLKFSVEENDDINNHGPLIDFTPHEYITALITDLGVLTPSAVSEELIKMWYD</sequence>
<reference evidence="11" key="1">
    <citation type="submission" date="2016-05" db="EMBL/GenBank/DDBJ databases">
        <title>Comparative genomics of biotechnologically important yeasts.</title>
        <authorList>
            <consortium name="DOE Joint Genome Institute"/>
            <person name="Riley R."/>
            <person name="Haridas S."/>
            <person name="Wolfe K.H."/>
            <person name="Lopes M.R."/>
            <person name="Hittinger C.T."/>
            <person name="Goker M."/>
            <person name="Salamov A."/>
            <person name="Wisecaver J."/>
            <person name="Long T.M."/>
            <person name="Aerts A.L."/>
            <person name="Barry K."/>
            <person name="Choi C."/>
            <person name="Clum A."/>
            <person name="Coughlan A.Y."/>
            <person name="Deshpande S."/>
            <person name="Douglass A.P."/>
            <person name="Hanson S.J."/>
            <person name="Klenk H.-P."/>
            <person name="Labutti K."/>
            <person name="Lapidus A."/>
            <person name="Lindquist E."/>
            <person name="Lipzen A."/>
            <person name="Meier-Kolthoff J.P."/>
            <person name="Ohm R.A."/>
            <person name="Otillar R.P."/>
            <person name="Pangilinan J."/>
            <person name="Peng Y."/>
            <person name="Rokas A."/>
            <person name="Rosa C.A."/>
            <person name="Scheuner C."/>
            <person name="Sibirny A.A."/>
            <person name="Slot J.C."/>
            <person name="Stielow J.B."/>
            <person name="Sun H."/>
            <person name="Kurtzman C.P."/>
            <person name="Blackwell M."/>
            <person name="Grigoriev I.V."/>
            <person name="Jeffries T.W."/>
        </authorList>
    </citation>
    <scope>NUCLEOTIDE SEQUENCE [LARGE SCALE GENOMIC DNA]</scope>
    <source>
        <strain evidence="11">NRRL Y-2460</strain>
    </source>
</reference>
<evidence type="ECO:0000256" key="7">
    <source>
        <dbReference type="ARBA" id="ARBA00044236"/>
    </source>
</evidence>
<dbReference type="GO" id="GO:0002183">
    <property type="term" value="P:cytoplasmic translational initiation"/>
    <property type="evidence" value="ECO:0007669"/>
    <property type="project" value="EnsemblFungi"/>
</dbReference>
<accession>A0A1E4TX33</accession>
<gene>
    <name evidence="10" type="ORF">PACTADRAFT_33489</name>
</gene>
<evidence type="ECO:0000256" key="3">
    <source>
        <dbReference type="ARBA" id="ARBA00022490"/>
    </source>
</evidence>
<dbReference type="GO" id="GO:0045948">
    <property type="term" value="P:positive regulation of translational initiation"/>
    <property type="evidence" value="ECO:0007669"/>
    <property type="project" value="EnsemblFungi"/>
</dbReference>
<dbReference type="Pfam" id="PF01008">
    <property type="entry name" value="IF-2B"/>
    <property type="match status" value="1"/>
</dbReference>
<keyword evidence="4" id="KW-0396">Initiation factor</keyword>
<dbReference type="AlphaFoldDB" id="A0A1E4TX33"/>
<organism evidence="10 11">
    <name type="scientific">Pachysolen tannophilus NRRL Y-2460</name>
    <dbReference type="NCBI Taxonomy" id="669874"/>
    <lineage>
        <taxon>Eukaryota</taxon>
        <taxon>Fungi</taxon>
        <taxon>Dikarya</taxon>
        <taxon>Ascomycota</taxon>
        <taxon>Saccharomycotina</taxon>
        <taxon>Pichiomycetes</taxon>
        <taxon>Pachysolenaceae</taxon>
        <taxon>Pachysolen</taxon>
    </lineage>
</organism>
<evidence type="ECO:0000313" key="10">
    <source>
        <dbReference type="EMBL" id="ODV96315.1"/>
    </source>
</evidence>
<evidence type="ECO:0000256" key="8">
    <source>
        <dbReference type="ARBA" id="ARBA00046432"/>
    </source>
</evidence>
<dbReference type="GO" id="GO:0005829">
    <property type="term" value="C:cytosol"/>
    <property type="evidence" value="ECO:0007669"/>
    <property type="project" value="UniProtKB-SubCell"/>
</dbReference>
<evidence type="ECO:0000256" key="4">
    <source>
        <dbReference type="ARBA" id="ARBA00022540"/>
    </source>
</evidence>
<protein>
    <recommendedName>
        <fullName evidence="6">Translation initiation factor eIF2B subunit alpha</fullName>
    </recommendedName>
    <alternativeName>
        <fullName evidence="7">eIF2B GDP-GTP exchange factor subunit alpha</fullName>
    </alternativeName>
</protein>
<evidence type="ECO:0000256" key="5">
    <source>
        <dbReference type="ARBA" id="ARBA00022917"/>
    </source>
</evidence>
<keyword evidence="3" id="KW-0963">Cytoplasm</keyword>
<evidence type="ECO:0000256" key="1">
    <source>
        <dbReference type="ARBA" id="ARBA00004514"/>
    </source>
</evidence>
<evidence type="ECO:0000256" key="9">
    <source>
        <dbReference type="RuleBase" id="RU003814"/>
    </source>
</evidence>